<dbReference type="Proteomes" id="UP001153069">
    <property type="component" value="Unassembled WGS sequence"/>
</dbReference>
<evidence type="ECO:0000256" key="12">
    <source>
        <dbReference type="ARBA" id="ARBA00030404"/>
    </source>
</evidence>
<evidence type="ECO:0000256" key="13">
    <source>
        <dbReference type="ARBA" id="ARBA00030546"/>
    </source>
</evidence>
<comment type="catalytic activity">
    <reaction evidence="19">
        <text>an N(6)-methyladenosine in mRNA + 2-oxoglutarate + O2 = an adenosine in mRNA + formaldehyde + succinate + CO2</text>
        <dbReference type="Rhea" id="RHEA:49520"/>
        <dbReference type="Rhea" id="RHEA-COMP:12414"/>
        <dbReference type="Rhea" id="RHEA-COMP:12417"/>
        <dbReference type="ChEBI" id="CHEBI:15379"/>
        <dbReference type="ChEBI" id="CHEBI:16526"/>
        <dbReference type="ChEBI" id="CHEBI:16810"/>
        <dbReference type="ChEBI" id="CHEBI:16842"/>
        <dbReference type="ChEBI" id="CHEBI:30031"/>
        <dbReference type="ChEBI" id="CHEBI:74411"/>
        <dbReference type="ChEBI" id="CHEBI:74449"/>
        <dbReference type="EC" id="1.14.11.53"/>
    </reaction>
</comment>
<dbReference type="GO" id="GO:0008198">
    <property type="term" value="F:ferrous iron binding"/>
    <property type="evidence" value="ECO:0007669"/>
    <property type="project" value="TreeGrafter"/>
</dbReference>
<evidence type="ECO:0000256" key="5">
    <source>
        <dbReference type="ARBA" id="ARBA00013477"/>
    </source>
</evidence>
<dbReference type="Gene3D" id="2.60.120.590">
    <property type="entry name" value="Alpha-ketoglutarate-dependent dioxygenase AlkB-like"/>
    <property type="match status" value="1"/>
</dbReference>
<dbReference type="PANTHER" id="PTHR31291">
    <property type="entry name" value="ALPHA-KETOGLUTARATE-DEPENDENT DIOXYGENASE FTO"/>
    <property type="match status" value="1"/>
</dbReference>
<comment type="caution">
    <text evidence="25">The sequence shown here is derived from an EMBL/GenBank/DDBJ whole genome shotgun (WGS) entry which is preliminary data.</text>
</comment>
<feature type="compositionally biased region" description="Basic and acidic residues" evidence="23">
    <location>
        <begin position="96"/>
        <end position="110"/>
    </location>
</feature>
<dbReference type="EC" id="1.14.11.53" evidence="4"/>
<evidence type="ECO:0000259" key="24">
    <source>
        <dbReference type="SMART" id="SM01223"/>
    </source>
</evidence>
<dbReference type="GO" id="GO:0042245">
    <property type="term" value="P:RNA repair"/>
    <property type="evidence" value="ECO:0007669"/>
    <property type="project" value="InterPro"/>
</dbReference>
<evidence type="ECO:0000256" key="20">
    <source>
        <dbReference type="ARBA" id="ARBA00048582"/>
    </source>
</evidence>
<keyword evidence="7" id="KW-0479">Metal-binding</keyword>
<comment type="similarity">
    <text evidence="3">Belongs to the fto family.</text>
</comment>
<comment type="catalytic activity">
    <reaction evidence="20">
        <text>a 5'-end (N(7)-methyl 5'-triphosphoguanosine)-(N(6),2'-O-dimethyladenosine) in U6 snRNA + 2-oxoglutarate + O2 = a 5'-end (N(7)-methyl 5'-triphosphoguanosine)-(2'-O-methyladenosine) in U6 snRNA + formaldehyde + succinate + CO2</text>
        <dbReference type="Rhea" id="RHEA:57904"/>
        <dbReference type="Rhea" id="RHEA-COMP:15030"/>
        <dbReference type="Rhea" id="RHEA-COMP:15031"/>
        <dbReference type="ChEBI" id="CHEBI:15379"/>
        <dbReference type="ChEBI" id="CHEBI:16526"/>
        <dbReference type="ChEBI" id="CHEBI:16810"/>
        <dbReference type="ChEBI" id="CHEBI:16842"/>
        <dbReference type="ChEBI" id="CHEBI:30031"/>
        <dbReference type="ChEBI" id="CHEBI:85958"/>
        <dbReference type="ChEBI" id="CHEBI:85959"/>
    </reaction>
</comment>
<dbReference type="Gene3D" id="1.20.58.1470">
    <property type="entry name" value="FTO C-terminal domain"/>
    <property type="match status" value="1"/>
</dbReference>
<dbReference type="InterPro" id="IPR037151">
    <property type="entry name" value="AlkB-like_sf"/>
</dbReference>
<organism evidence="25 26">
    <name type="scientific">Seminavis robusta</name>
    <dbReference type="NCBI Taxonomy" id="568900"/>
    <lineage>
        <taxon>Eukaryota</taxon>
        <taxon>Sar</taxon>
        <taxon>Stramenopiles</taxon>
        <taxon>Ochrophyta</taxon>
        <taxon>Bacillariophyta</taxon>
        <taxon>Bacillariophyceae</taxon>
        <taxon>Bacillariophycidae</taxon>
        <taxon>Naviculales</taxon>
        <taxon>Naviculaceae</taxon>
        <taxon>Seminavis</taxon>
    </lineage>
</organism>
<gene>
    <name evidence="25" type="ORF">SEMRO_109_G054700.1</name>
</gene>
<comment type="catalytic activity">
    <reaction evidence="22">
        <text>a 5'-end (N(7)-methyl 5'-triphosphoguanosine)-(N(6),2'-O-dimethyladenosine) in mRNA + 2-oxoglutarate + O2 = a 5'-end (N(7)-methyl 5'-triphosphoguanosine)-(2'-O-methyladenosine) in mRNA + formaldehyde + succinate + CO2</text>
        <dbReference type="Rhea" id="RHEA:57896"/>
        <dbReference type="Rhea" id="RHEA-COMP:11518"/>
        <dbReference type="Rhea" id="RHEA-COMP:11519"/>
        <dbReference type="ChEBI" id="CHEBI:15379"/>
        <dbReference type="ChEBI" id="CHEBI:16526"/>
        <dbReference type="ChEBI" id="CHEBI:16810"/>
        <dbReference type="ChEBI" id="CHEBI:16842"/>
        <dbReference type="ChEBI" id="CHEBI:30031"/>
        <dbReference type="ChEBI" id="CHEBI:85958"/>
        <dbReference type="ChEBI" id="CHEBI:85959"/>
    </reaction>
</comment>
<evidence type="ECO:0000256" key="14">
    <source>
        <dbReference type="ARBA" id="ARBA00030557"/>
    </source>
</evidence>
<keyword evidence="26" id="KW-1185">Reference proteome</keyword>
<dbReference type="AlphaFoldDB" id="A0A9N8DG63"/>
<keyword evidence="6" id="KW-0963">Cytoplasm</keyword>
<sequence length="642" mass="73426">MTKKSSNARRRARKKAQQEAAQQPGTSKGKKRQLQEKIHSSSDPHPTSANKKKRKRNQDNLNHHKNKKNVKEDDDDLLAFAQAWASNTNNNNNNQRNEKEKNPVVNDVDRPLPPFPSRLPVPTDGFLRDEDPYRESFQAAVDTVHQGLVWETSLTSTTTSLSEDQIQRALVTMDDAKLFRTDVTQPAGLGAKLVPSYVTRCLLGDEGTTYRYLGLRMFAHPWNGKHTSTDQKLQSAVTTFGSLNQHLSRQTKKHLTAFHEKRGIDQSSKQDNNKKACFTVTLINKMTPHKRLREEPMFQNNKYSVGWHADSSLEHFSTIAVYHTILAAEATTKHSSKKQDDDEWAVALRVTRHAEGPKAKRLGDITVDDTGPPIAVALPSGSTYYMLHDYNHHHQHAVLAPPTHTNKSTRYSSTHRLLRPGHTVQEMIAKCQHTNMQHHGPKKWRSEQLLLNELENEWLRQFFIQGPEHQQLLWGYWKTPLTQLFDYWERLEARTLQVVTLLGNAAVARCHNDNDNNKKQYQEALAIVMQVQGDRKKKNNALETIYEPFAKLLLERAKSRELWAKREKDPVFAKMPKECRPIPFPVAYGKENKKDHDSMAHSSLPDGSPTFLTQLAVQVQAWGRAFDSRNAKHLPNDNVLHC</sequence>
<dbReference type="SMART" id="SM01223">
    <property type="entry name" value="FTO_NTD"/>
    <property type="match status" value="1"/>
</dbReference>
<feature type="compositionally biased region" description="Basic and acidic residues" evidence="23">
    <location>
        <begin position="33"/>
        <end position="42"/>
    </location>
</feature>
<reference evidence="25" key="1">
    <citation type="submission" date="2020-06" db="EMBL/GenBank/DDBJ databases">
        <authorList>
            <consortium name="Plant Systems Biology data submission"/>
        </authorList>
    </citation>
    <scope>NUCLEOTIDE SEQUENCE</scope>
    <source>
        <strain evidence="25">D6</strain>
    </source>
</reference>
<evidence type="ECO:0000256" key="18">
    <source>
        <dbReference type="ARBA" id="ARBA00047457"/>
    </source>
</evidence>
<keyword evidence="10" id="KW-0408">Iron</keyword>
<evidence type="ECO:0000256" key="17">
    <source>
        <dbReference type="ARBA" id="ARBA00046452"/>
    </source>
</evidence>
<evidence type="ECO:0000256" key="11">
    <source>
        <dbReference type="ARBA" id="ARBA00023242"/>
    </source>
</evidence>
<evidence type="ECO:0000313" key="26">
    <source>
        <dbReference type="Proteomes" id="UP001153069"/>
    </source>
</evidence>
<evidence type="ECO:0000256" key="16">
    <source>
        <dbReference type="ARBA" id="ARBA00032950"/>
    </source>
</evidence>
<evidence type="ECO:0000256" key="1">
    <source>
        <dbReference type="ARBA" id="ARBA00004324"/>
    </source>
</evidence>
<name>A0A9N8DG63_9STRA</name>
<evidence type="ECO:0000256" key="2">
    <source>
        <dbReference type="ARBA" id="ARBA00004496"/>
    </source>
</evidence>
<comment type="subcellular location">
    <subcellularLocation>
        <location evidence="2">Cytoplasm</location>
    </subcellularLocation>
    <subcellularLocation>
        <location evidence="1">Nucleus speckle</location>
    </subcellularLocation>
</comment>
<feature type="region of interest" description="Disordered" evidence="23">
    <location>
        <begin position="1"/>
        <end position="73"/>
    </location>
</feature>
<evidence type="ECO:0000256" key="6">
    <source>
        <dbReference type="ARBA" id="ARBA00022490"/>
    </source>
</evidence>
<feature type="compositionally biased region" description="Basic residues" evidence="23">
    <location>
        <begin position="1"/>
        <end position="15"/>
    </location>
</feature>
<dbReference type="Pfam" id="PF12933">
    <property type="entry name" value="FTO_NTD"/>
    <property type="match status" value="1"/>
</dbReference>
<dbReference type="PANTHER" id="PTHR31291:SF2">
    <property type="entry name" value="ALPHA-KETOGLUTARATE-DEPENDENT DIOXYGENASE FTO"/>
    <property type="match status" value="1"/>
</dbReference>
<dbReference type="InterPro" id="IPR024367">
    <property type="entry name" value="FTO_cat_dom"/>
</dbReference>
<evidence type="ECO:0000256" key="8">
    <source>
        <dbReference type="ARBA" id="ARBA00022964"/>
    </source>
</evidence>
<dbReference type="GO" id="GO:1990931">
    <property type="term" value="F:mRNA N6-methyladenosine dioxygenase activity"/>
    <property type="evidence" value="ECO:0007669"/>
    <property type="project" value="UniProtKB-EC"/>
</dbReference>
<evidence type="ECO:0000313" key="25">
    <source>
        <dbReference type="EMBL" id="CAB9501471.1"/>
    </source>
</evidence>
<evidence type="ECO:0000256" key="19">
    <source>
        <dbReference type="ARBA" id="ARBA00048158"/>
    </source>
</evidence>
<proteinExistence type="inferred from homology"/>
<dbReference type="InterPro" id="IPR024366">
    <property type="entry name" value="FTO_C"/>
</dbReference>
<accession>A0A9N8DG63</accession>
<dbReference type="InterPro" id="IPR038413">
    <property type="entry name" value="FTO_C_sf"/>
</dbReference>
<evidence type="ECO:0000256" key="22">
    <source>
        <dbReference type="ARBA" id="ARBA00049565"/>
    </source>
</evidence>
<feature type="domain" description="Alpha-ketoglutarate-dependent dioxygenase FTO catalytic" evidence="24">
    <location>
        <begin position="134"/>
        <end position="420"/>
    </location>
</feature>
<evidence type="ECO:0000256" key="21">
    <source>
        <dbReference type="ARBA" id="ARBA00049056"/>
    </source>
</evidence>
<comment type="catalytic activity">
    <reaction evidence="21">
        <text>N(6)-methyladenosine in U6 snRNA + 2-oxoglutarate + O2 = adenosine in U6 snRNA + formaldehyde + succinate + CO2</text>
        <dbReference type="Rhea" id="RHEA:57900"/>
        <dbReference type="Rhea" id="RHEA-COMP:13573"/>
        <dbReference type="Rhea" id="RHEA-COMP:13574"/>
        <dbReference type="ChEBI" id="CHEBI:15379"/>
        <dbReference type="ChEBI" id="CHEBI:16526"/>
        <dbReference type="ChEBI" id="CHEBI:16810"/>
        <dbReference type="ChEBI" id="CHEBI:16842"/>
        <dbReference type="ChEBI" id="CHEBI:30031"/>
        <dbReference type="ChEBI" id="CHEBI:74411"/>
        <dbReference type="ChEBI" id="CHEBI:74449"/>
    </reaction>
</comment>
<keyword evidence="11" id="KW-0539">Nucleus</keyword>
<dbReference type="InterPro" id="IPR032868">
    <property type="entry name" value="FTO"/>
</dbReference>
<dbReference type="GO" id="GO:0035516">
    <property type="term" value="F:broad specificity oxidative DNA demethylase activity"/>
    <property type="evidence" value="ECO:0007669"/>
    <property type="project" value="InterPro"/>
</dbReference>
<evidence type="ECO:0000256" key="15">
    <source>
        <dbReference type="ARBA" id="ARBA00032169"/>
    </source>
</evidence>
<evidence type="ECO:0000256" key="7">
    <source>
        <dbReference type="ARBA" id="ARBA00022723"/>
    </source>
</evidence>
<keyword evidence="9" id="KW-0560">Oxidoreductase</keyword>
<comment type="catalytic activity">
    <reaction evidence="18">
        <text>an N(1)-methyladenosine in tRNA + 2-oxoglutarate + O2 = an adenosine in tRNA + formaldehyde + succinate + CO2</text>
        <dbReference type="Rhea" id="RHEA:54576"/>
        <dbReference type="Rhea" id="RHEA-COMP:10242"/>
        <dbReference type="Rhea" id="RHEA-COMP:12312"/>
        <dbReference type="ChEBI" id="CHEBI:15379"/>
        <dbReference type="ChEBI" id="CHEBI:16526"/>
        <dbReference type="ChEBI" id="CHEBI:16810"/>
        <dbReference type="ChEBI" id="CHEBI:16842"/>
        <dbReference type="ChEBI" id="CHEBI:30031"/>
        <dbReference type="ChEBI" id="CHEBI:74411"/>
        <dbReference type="ChEBI" id="CHEBI:74491"/>
    </reaction>
</comment>
<dbReference type="GO" id="GO:0006307">
    <property type="term" value="P:DNA alkylation repair"/>
    <property type="evidence" value="ECO:0007669"/>
    <property type="project" value="InterPro"/>
</dbReference>
<dbReference type="OrthoDB" id="46257at2759"/>
<evidence type="ECO:0000256" key="4">
    <source>
        <dbReference type="ARBA" id="ARBA00012931"/>
    </source>
</evidence>
<dbReference type="Pfam" id="PF12934">
    <property type="entry name" value="FTO_CTD"/>
    <property type="match status" value="1"/>
</dbReference>
<dbReference type="EMBL" id="CAICTM010000108">
    <property type="protein sequence ID" value="CAB9501471.1"/>
    <property type="molecule type" value="Genomic_DNA"/>
</dbReference>
<keyword evidence="8 25" id="KW-0223">Dioxygenase</keyword>
<dbReference type="GO" id="GO:0040014">
    <property type="term" value="P:regulation of multicellular organism growth"/>
    <property type="evidence" value="ECO:0007669"/>
    <property type="project" value="InterPro"/>
</dbReference>
<dbReference type="GO" id="GO:0016607">
    <property type="term" value="C:nuclear speck"/>
    <property type="evidence" value="ECO:0007669"/>
    <property type="project" value="UniProtKB-SubCell"/>
</dbReference>
<evidence type="ECO:0000256" key="23">
    <source>
        <dbReference type="SAM" id="MobiDB-lite"/>
    </source>
</evidence>
<evidence type="ECO:0000256" key="9">
    <source>
        <dbReference type="ARBA" id="ARBA00023002"/>
    </source>
</evidence>
<feature type="region of interest" description="Disordered" evidence="23">
    <location>
        <begin position="87"/>
        <end position="122"/>
    </location>
</feature>
<dbReference type="GO" id="GO:0005737">
    <property type="term" value="C:cytoplasm"/>
    <property type="evidence" value="ECO:0007669"/>
    <property type="project" value="UniProtKB-SubCell"/>
</dbReference>
<comment type="subunit">
    <text evidence="17">Monomer. May also exist as homodimer.</text>
</comment>
<protein>
    <recommendedName>
        <fullName evidence="5">Alpha-ketoglutarate-dependent dioxygenase FTO</fullName>
        <ecNumber evidence="4">1.14.11.53</ecNumber>
    </recommendedName>
    <alternativeName>
        <fullName evidence="12">U6 small nuclear RNA (2'-O-methyladenosine-N(6)-)-demethylase FTO</fullName>
    </alternativeName>
    <alternativeName>
        <fullName evidence="13">U6 small nuclear RNA N(6)-methyladenosine-demethylase FTO</fullName>
    </alternativeName>
    <alternativeName>
        <fullName evidence="15">mRNA (2'-O-methyladenosine-N(6)-)-demethylase FTO</fullName>
    </alternativeName>
    <alternativeName>
        <fullName evidence="16">mRNA N(6)-methyladenosine demethylase FTO</fullName>
    </alternativeName>
    <alternativeName>
        <fullName evidence="14">tRNA N1-methyl adenine demethylase FTO</fullName>
    </alternativeName>
</protein>
<evidence type="ECO:0000256" key="3">
    <source>
        <dbReference type="ARBA" id="ARBA00006264"/>
    </source>
</evidence>
<evidence type="ECO:0000256" key="10">
    <source>
        <dbReference type="ARBA" id="ARBA00023004"/>
    </source>
</evidence>